<dbReference type="OrthoDB" id="268801at2157"/>
<dbReference type="Proteomes" id="UP000010878">
    <property type="component" value="Chromosome"/>
</dbReference>
<keyword evidence="4" id="KW-1185">Reference proteome</keyword>
<feature type="compositionally biased region" description="Acidic residues" evidence="1">
    <location>
        <begin position="27"/>
        <end position="48"/>
    </location>
</feature>
<feature type="domain" description="DUF8159" evidence="2">
    <location>
        <begin position="113"/>
        <end position="208"/>
    </location>
</feature>
<dbReference type="RefSeq" id="WP_015322173.1">
    <property type="nucleotide sequence ID" value="NC_019974.1"/>
</dbReference>
<feature type="compositionally biased region" description="Acidic residues" evidence="1">
    <location>
        <begin position="61"/>
        <end position="91"/>
    </location>
</feature>
<accession>L0K302</accession>
<dbReference type="EMBL" id="CP003929">
    <property type="protein sequence ID" value="AGB38734.1"/>
    <property type="molecule type" value="Genomic_DNA"/>
</dbReference>
<sequence>MDETTRRTAVLGIGSVLLLGGCSDAVDSGDEDEGNGTDDGSETDDANGTDDTNGASGAESADNESDGDADVSDDEDVDDADEDETDDEYEATAEGMSSDEFVARVEDVYDGEVAAYDETETHGALTLVGDADASRLELAGDVQELLDVYSVYVEEGDPPAEQLAGTVESDDGGMIGSVTVQTEWVEAYNRGDMSRAELRDRVLETVET</sequence>
<dbReference type="InterPro" id="IPR058473">
    <property type="entry name" value="DUF8159"/>
</dbReference>
<gene>
    <name evidence="3" type="ORF">Natoc_2979</name>
</gene>
<dbReference type="eggNOG" id="arCOG06310">
    <property type="taxonomic scope" value="Archaea"/>
</dbReference>
<name>L0K302_9EURY</name>
<evidence type="ECO:0000313" key="3">
    <source>
        <dbReference type="EMBL" id="AGB38734.1"/>
    </source>
</evidence>
<dbReference type="HOGENOM" id="CLU_1318568_0_0_2"/>
<dbReference type="Pfam" id="PF26490">
    <property type="entry name" value="DUF8159"/>
    <property type="match status" value="1"/>
</dbReference>
<dbReference type="GeneID" id="14403366"/>
<organism evidence="3 4">
    <name type="scientific">Natronococcus occultus SP4</name>
    <dbReference type="NCBI Taxonomy" id="694430"/>
    <lineage>
        <taxon>Archaea</taxon>
        <taxon>Methanobacteriati</taxon>
        <taxon>Methanobacteriota</taxon>
        <taxon>Stenosarchaea group</taxon>
        <taxon>Halobacteria</taxon>
        <taxon>Halobacteriales</taxon>
        <taxon>Natrialbaceae</taxon>
        <taxon>Natronococcus</taxon>
    </lineage>
</organism>
<evidence type="ECO:0000259" key="2">
    <source>
        <dbReference type="Pfam" id="PF26490"/>
    </source>
</evidence>
<feature type="region of interest" description="Disordered" evidence="1">
    <location>
        <begin position="18"/>
        <end position="102"/>
    </location>
</feature>
<dbReference type="PROSITE" id="PS51257">
    <property type="entry name" value="PROKAR_LIPOPROTEIN"/>
    <property type="match status" value="1"/>
</dbReference>
<evidence type="ECO:0000256" key="1">
    <source>
        <dbReference type="SAM" id="MobiDB-lite"/>
    </source>
</evidence>
<protein>
    <recommendedName>
        <fullName evidence="2">DUF8159 domain-containing protein</fullName>
    </recommendedName>
</protein>
<reference evidence="3 4" key="1">
    <citation type="submission" date="2012-11" db="EMBL/GenBank/DDBJ databases">
        <title>FINISHED of Natronococcus occultus SP4, DSM 3396.</title>
        <authorList>
            <consortium name="DOE Joint Genome Institute"/>
            <person name="Eisen J."/>
            <person name="Huntemann M."/>
            <person name="Wei C.-L."/>
            <person name="Han J."/>
            <person name="Detter J.C."/>
            <person name="Han C."/>
            <person name="Tapia R."/>
            <person name="Chen A."/>
            <person name="Kyrpides N."/>
            <person name="Mavromatis K."/>
            <person name="Markowitz V."/>
            <person name="Szeto E."/>
            <person name="Ivanova N."/>
            <person name="Mikhailova N."/>
            <person name="Ovchinnikova G."/>
            <person name="Pagani I."/>
            <person name="Pati A."/>
            <person name="Goodwin L."/>
            <person name="Nordberg H.P."/>
            <person name="Cantor M.N."/>
            <person name="Hua S.X."/>
            <person name="Woyke T."/>
            <person name="Eisen J."/>
            <person name="Klenk H.-P."/>
            <person name="Klenk H.-P."/>
        </authorList>
    </citation>
    <scope>NUCLEOTIDE SEQUENCE [LARGE SCALE GENOMIC DNA]</scope>
    <source>
        <strain evidence="3 4">SP4</strain>
    </source>
</reference>
<proteinExistence type="predicted"/>
<evidence type="ECO:0000313" key="4">
    <source>
        <dbReference type="Proteomes" id="UP000010878"/>
    </source>
</evidence>
<dbReference type="AlphaFoldDB" id="L0K302"/>
<dbReference type="KEGG" id="nou:Natoc_2979"/>